<keyword evidence="2" id="KW-1185">Reference proteome</keyword>
<comment type="caution">
    <text evidence="1">The sequence shown here is derived from an EMBL/GenBank/DDBJ whole genome shotgun (WGS) entry which is preliminary data.</text>
</comment>
<organism evidence="1 2">
    <name type="scientific">Marine Group I thaumarchaeote SCGC AAA799-N04</name>
    <dbReference type="NCBI Taxonomy" id="1502293"/>
    <lineage>
        <taxon>Archaea</taxon>
        <taxon>Nitrososphaerota</taxon>
        <taxon>Marine Group I</taxon>
    </lineage>
</organism>
<dbReference type="EMBL" id="JOKN01000020">
    <property type="protein sequence ID" value="KEQ56399.1"/>
    <property type="molecule type" value="Genomic_DNA"/>
</dbReference>
<dbReference type="SUPFAM" id="SSF88659">
    <property type="entry name" value="Sigma3 and sigma4 domains of RNA polymerase sigma factors"/>
    <property type="match status" value="1"/>
</dbReference>
<dbReference type="AlphaFoldDB" id="A0A081RMH6"/>
<evidence type="ECO:0000313" key="1">
    <source>
        <dbReference type="EMBL" id="KEQ56399.1"/>
    </source>
</evidence>
<evidence type="ECO:0000313" key="2">
    <source>
        <dbReference type="Proteomes" id="UP000028059"/>
    </source>
</evidence>
<accession>A0A081RMH6</accession>
<proteinExistence type="predicted"/>
<reference evidence="1 2" key="1">
    <citation type="submission" date="2014-06" db="EMBL/GenBank/DDBJ databases">
        <authorList>
            <person name="Ngugi D.K."/>
            <person name="Blom J."/>
            <person name="Alam I."/>
            <person name="Rashid M."/>
            <person name="Ba Alawi W."/>
            <person name="Zhang G."/>
            <person name="Hikmawan T."/>
            <person name="Guan Y."/>
            <person name="Antunes A."/>
            <person name="Siam R."/>
            <person name="ElDorry H."/>
            <person name="Bajic V."/>
            <person name="Stingl U."/>
        </authorList>
    </citation>
    <scope>NUCLEOTIDE SEQUENCE [LARGE SCALE GENOMIC DNA]</scope>
    <source>
        <strain evidence="1">SCGC AAA799-N04</strain>
    </source>
</reference>
<dbReference type="InterPro" id="IPR013324">
    <property type="entry name" value="RNA_pol_sigma_r3/r4-like"/>
</dbReference>
<name>A0A081RMH6_9ARCH</name>
<protein>
    <submittedName>
        <fullName evidence="1">Uncharacterized protein</fullName>
    </submittedName>
</protein>
<dbReference type="Proteomes" id="UP000028059">
    <property type="component" value="Unassembled WGS sequence"/>
</dbReference>
<gene>
    <name evidence="1" type="ORF">AAA799N04_01171</name>
</gene>
<sequence length="76" mass="9075">MEIIGKNIIHTQGRPTKKEQQKVQEIIASYFGVEKTYEEIANETGFNIKTVCKYLKPMYEEYSKRMTEEFLSRHRN</sequence>
<dbReference type="Gene3D" id="1.10.10.60">
    <property type="entry name" value="Homeodomain-like"/>
    <property type="match status" value="1"/>
</dbReference>